<keyword evidence="7" id="KW-0998">Cell outer membrane</keyword>
<comment type="subcellular location">
    <subcellularLocation>
        <location evidence="1">Cell outer membrane</location>
    </subcellularLocation>
</comment>
<proteinExistence type="inferred from homology"/>
<keyword evidence="3" id="KW-0813">Transport</keyword>
<dbReference type="OrthoDB" id="187483at2"/>
<evidence type="ECO:0000256" key="1">
    <source>
        <dbReference type="ARBA" id="ARBA00004442"/>
    </source>
</evidence>
<dbReference type="PANTHER" id="PTHR30026">
    <property type="entry name" value="OUTER MEMBRANE PROTEIN TOLC"/>
    <property type="match status" value="1"/>
</dbReference>
<evidence type="ECO:0000256" key="5">
    <source>
        <dbReference type="ARBA" id="ARBA00022692"/>
    </source>
</evidence>
<dbReference type="AlphaFoldDB" id="A0A1E7R175"/>
<keyword evidence="6" id="KW-0472">Membrane</keyword>
<organism evidence="8 9">
    <name type="scientific">Acinetobacter qingfengensis</name>
    <dbReference type="NCBI Taxonomy" id="1262585"/>
    <lineage>
        <taxon>Bacteria</taxon>
        <taxon>Pseudomonadati</taxon>
        <taxon>Pseudomonadota</taxon>
        <taxon>Gammaproteobacteria</taxon>
        <taxon>Moraxellales</taxon>
        <taxon>Moraxellaceae</taxon>
        <taxon>Acinetobacter</taxon>
    </lineage>
</organism>
<dbReference type="STRING" id="1262585.BJI46_04740"/>
<dbReference type="EMBL" id="MKKK01000056">
    <property type="protein sequence ID" value="OEY93055.1"/>
    <property type="molecule type" value="Genomic_DNA"/>
</dbReference>
<name>A0A1E7R175_9GAMM</name>
<evidence type="ECO:0000313" key="8">
    <source>
        <dbReference type="EMBL" id="OEY93055.1"/>
    </source>
</evidence>
<keyword evidence="5" id="KW-0812">Transmembrane</keyword>
<comment type="caution">
    <text evidence="8">The sequence shown here is derived from an EMBL/GenBank/DDBJ whole genome shotgun (WGS) entry which is preliminary data.</text>
</comment>
<evidence type="ECO:0000256" key="3">
    <source>
        <dbReference type="ARBA" id="ARBA00022448"/>
    </source>
</evidence>
<dbReference type="Gene3D" id="1.20.1600.10">
    <property type="entry name" value="Outer membrane efflux proteins (OEP)"/>
    <property type="match status" value="1"/>
</dbReference>
<sequence length="499" mass="55701">MSKQKQLYANSSAFLKIISSYLISLTVCYSSQTYAEGISYIQAEDYLLQHSYAGQASQALQQAAQLEADSLDKLGLPRVDLNARAYAFHNEVDIPLNTFKQGLESALNQQLGTTLNDLSNIGIPSDVVDQISSTAGSAISNGVNQIPNNATLTLEDQVFRPTVSVIMPIYTGGLISKAKSATHINAERSILSTQQQQDTDRFELIQSYFNVQLLQQLYQSSLENADAMQKHLDNALKLEQQGFISKGQRMQFEVARNNALRLLQTTQSKLQGSQFQLQNLLQQTNLPALTTPLFINLQTQLQLDQLLNSFPQQSTLIQKLQADTQLADAKVNAQKAAQRPKVFAFGEYALDHKQNWVVGVVASYNLFSGIDSKKQIQSAEMQRRAAELITEKSKQELSNLIFKAYNEMNDAQHSHQLIKQNIQAAQENLRIQNLSFKEDMGTATQVIDAENALNQLKSDMALNAYKYVISLATLLQSHGSIDEFRQFIDQPQTDLVRTP</sequence>
<dbReference type="PANTHER" id="PTHR30026:SF5">
    <property type="entry name" value="ABC-TYPE EFFLUX SYSTEM SECRETIN COMPONENT"/>
    <property type="match status" value="1"/>
</dbReference>
<dbReference type="SUPFAM" id="SSF56954">
    <property type="entry name" value="Outer membrane efflux proteins (OEP)"/>
    <property type="match status" value="1"/>
</dbReference>
<dbReference type="Proteomes" id="UP000185895">
    <property type="component" value="Unassembled WGS sequence"/>
</dbReference>
<evidence type="ECO:0000256" key="4">
    <source>
        <dbReference type="ARBA" id="ARBA00022452"/>
    </source>
</evidence>
<dbReference type="GO" id="GO:0015288">
    <property type="term" value="F:porin activity"/>
    <property type="evidence" value="ECO:0007669"/>
    <property type="project" value="TreeGrafter"/>
</dbReference>
<protein>
    <submittedName>
        <fullName evidence="8">Transporter</fullName>
    </submittedName>
</protein>
<keyword evidence="9" id="KW-1185">Reference proteome</keyword>
<reference evidence="8 9" key="1">
    <citation type="submission" date="2016-09" db="EMBL/GenBank/DDBJ databases">
        <authorList>
            <person name="Capua I."/>
            <person name="De Benedictis P."/>
            <person name="Joannis T."/>
            <person name="Lombin L.H."/>
            <person name="Cattoli G."/>
        </authorList>
    </citation>
    <scope>NUCLEOTIDE SEQUENCE [LARGE SCALE GENOMIC DNA]</scope>
    <source>
        <strain evidence="8 9">ANC 4671</strain>
    </source>
</reference>
<evidence type="ECO:0000256" key="2">
    <source>
        <dbReference type="ARBA" id="ARBA00007613"/>
    </source>
</evidence>
<evidence type="ECO:0000313" key="9">
    <source>
        <dbReference type="Proteomes" id="UP000185895"/>
    </source>
</evidence>
<evidence type="ECO:0000256" key="7">
    <source>
        <dbReference type="ARBA" id="ARBA00023237"/>
    </source>
</evidence>
<accession>A0A1E7R175</accession>
<dbReference type="Pfam" id="PF02321">
    <property type="entry name" value="OEP"/>
    <property type="match status" value="1"/>
</dbReference>
<comment type="similarity">
    <text evidence="2">Belongs to the outer membrane factor (OMF) (TC 1.B.17) family.</text>
</comment>
<dbReference type="GO" id="GO:0015562">
    <property type="term" value="F:efflux transmembrane transporter activity"/>
    <property type="evidence" value="ECO:0007669"/>
    <property type="project" value="InterPro"/>
</dbReference>
<dbReference type="InterPro" id="IPR003423">
    <property type="entry name" value="OMP_efflux"/>
</dbReference>
<gene>
    <name evidence="8" type="ORF">BJI46_04740</name>
</gene>
<dbReference type="GO" id="GO:1990281">
    <property type="term" value="C:efflux pump complex"/>
    <property type="evidence" value="ECO:0007669"/>
    <property type="project" value="TreeGrafter"/>
</dbReference>
<keyword evidence="4" id="KW-1134">Transmembrane beta strand</keyword>
<dbReference type="RefSeq" id="WP_070070626.1">
    <property type="nucleotide sequence ID" value="NZ_MKKK01000056.1"/>
</dbReference>
<evidence type="ECO:0000256" key="6">
    <source>
        <dbReference type="ARBA" id="ARBA00023136"/>
    </source>
</evidence>
<dbReference type="InterPro" id="IPR051906">
    <property type="entry name" value="TolC-like"/>
</dbReference>
<dbReference type="GO" id="GO:0009279">
    <property type="term" value="C:cell outer membrane"/>
    <property type="evidence" value="ECO:0007669"/>
    <property type="project" value="UniProtKB-SubCell"/>
</dbReference>